<dbReference type="HOGENOM" id="CLU_026673_3_3_1"/>
<reference evidence="2 3" key="1">
    <citation type="journal article" date="2011" name="Science">
        <title>Comparative functional genomics of the fission yeasts.</title>
        <authorList>
            <person name="Rhind N."/>
            <person name="Chen Z."/>
            <person name="Yassour M."/>
            <person name="Thompson D.A."/>
            <person name="Haas B.J."/>
            <person name="Habib N."/>
            <person name="Wapinski I."/>
            <person name="Roy S."/>
            <person name="Lin M.F."/>
            <person name="Heiman D.I."/>
            <person name="Young S.K."/>
            <person name="Furuya K."/>
            <person name="Guo Y."/>
            <person name="Pidoux A."/>
            <person name="Chen H.M."/>
            <person name="Robbertse B."/>
            <person name="Goldberg J.M."/>
            <person name="Aoki K."/>
            <person name="Bayne E.H."/>
            <person name="Berlin A.M."/>
            <person name="Desjardins C.A."/>
            <person name="Dobbs E."/>
            <person name="Dukaj L."/>
            <person name="Fan L."/>
            <person name="FitzGerald M.G."/>
            <person name="French C."/>
            <person name="Gujja S."/>
            <person name="Hansen K."/>
            <person name="Keifenheim D."/>
            <person name="Levin J.Z."/>
            <person name="Mosher R.A."/>
            <person name="Mueller C.A."/>
            <person name="Pfiffner J."/>
            <person name="Priest M."/>
            <person name="Russ C."/>
            <person name="Smialowska A."/>
            <person name="Swoboda P."/>
            <person name="Sykes S.M."/>
            <person name="Vaughn M."/>
            <person name="Vengrova S."/>
            <person name="Yoder R."/>
            <person name="Zeng Q."/>
            <person name="Allshire R."/>
            <person name="Baulcombe D."/>
            <person name="Birren B.W."/>
            <person name="Brown W."/>
            <person name="Ekwall K."/>
            <person name="Kellis M."/>
            <person name="Leatherwood J."/>
            <person name="Levin H."/>
            <person name="Margalit H."/>
            <person name="Martienssen R."/>
            <person name="Nieduszynski C.A."/>
            <person name="Spatafora J.W."/>
            <person name="Friedman N."/>
            <person name="Dalgaard J.Z."/>
            <person name="Baumann P."/>
            <person name="Niki H."/>
            <person name="Regev A."/>
            <person name="Nusbaum C."/>
        </authorList>
    </citation>
    <scope>NUCLEOTIDE SEQUENCE [LARGE SCALE GENOMIC DNA]</scope>
    <source>
        <strain evidence="3">OY26 / ATCC MYA-4695 / CBS 11777 / NBRC 106824 / NRRL Y48691</strain>
    </source>
</reference>
<evidence type="ECO:0000313" key="2">
    <source>
        <dbReference type="EMBL" id="EPY52634.1"/>
    </source>
</evidence>
<sequence length="351" mass="38285">MNSIDETPTKAAWVYSSTGQPRDVLKLDKEFPSERNKHFKPDDVLVDVVAMSINPVDYKLMQTYQILHKFMHKSPAIPGFDFAGKVAATGPDVRGLKVGDRVWGRQSMGRYKDQGGTLTTQILTDTKCLYTLPESISFNDAAGYGIAGLTAWEGLVDHMKIEPGQKVVIVGASGGVGTYAIQLAKALGAEVTSISSTTNLQLCKSLGATHAVDYKSEDVVARLAELGPYDHVFDLINDNGLYRASSKFMKQGGAFYGIAGDITMGYLASALSRKFRPRILGGSSHPYHDYLLQAAPKTIKEFSEFVFQNGIKTVVDSVYNFDHAVAAFERVASHRAKGKHGLQNERIVPNG</sequence>
<dbReference type="CDD" id="cd08267">
    <property type="entry name" value="MDR1"/>
    <property type="match status" value="1"/>
</dbReference>
<dbReference type="SUPFAM" id="SSF51735">
    <property type="entry name" value="NAD(P)-binding Rossmann-fold domains"/>
    <property type="match status" value="1"/>
</dbReference>
<proteinExistence type="predicted"/>
<dbReference type="GO" id="GO:0005739">
    <property type="term" value="C:mitochondrion"/>
    <property type="evidence" value="ECO:0007669"/>
    <property type="project" value="TreeGrafter"/>
</dbReference>
<dbReference type="Pfam" id="PF08240">
    <property type="entry name" value="ADH_N"/>
    <property type="match status" value="1"/>
</dbReference>
<dbReference type="PANTHER" id="PTHR11695">
    <property type="entry name" value="ALCOHOL DEHYDROGENASE RELATED"/>
    <property type="match status" value="1"/>
</dbReference>
<dbReference type="InterPro" id="IPR020843">
    <property type="entry name" value="ER"/>
</dbReference>
<keyword evidence="3" id="KW-1185">Reference proteome</keyword>
<dbReference type="InterPro" id="IPR013154">
    <property type="entry name" value="ADH-like_N"/>
</dbReference>
<dbReference type="GeneID" id="25036279"/>
<gene>
    <name evidence="2" type="ORF">SPOG_01955</name>
</gene>
<dbReference type="SMART" id="SM00829">
    <property type="entry name" value="PKS_ER"/>
    <property type="match status" value="1"/>
</dbReference>
<feature type="domain" description="Enoyl reductase (ER)" evidence="1">
    <location>
        <begin position="26"/>
        <end position="342"/>
    </location>
</feature>
<dbReference type="eggNOG" id="KOG1198">
    <property type="taxonomic scope" value="Eukaryota"/>
</dbReference>
<name>S9W2I4_SCHCR</name>
<dbReference type="OrthoDB" id="201656at2759"/>
<dbReference type="InterPro" id="IPR011032">
    <property type="entry name" value="GroES-like_sf"/>
</dbReference>
<organism evidence="2 3">
    <name type="scientific">Schizosaccharomyces cryophilus (strain OY26 / ATCC MYA-4695 / CBS 11777 / NBRC 106824 / NRRL Y48691)</name>
    <name type="common">Fission yeast</name>
    <dbReference type="NCBI Taxonomy" id="653667"/>
    <lineage>
        <taxon>Eukaryota</taxon>
        <taxon>Fungi</taxon>
        <taxon>Dikarya</taxon>
        <taxon>Ascomycota</taxon>
        <taxon>Taphrinomycotina</taxon>
        <taxon>Schizosaccharomycetes</taxon>
        <taxon>Schizosaccharomycetales</taxon>
        <taxon>Schizosaccharomycetaceae</taxon>
        <taxon>Schizosaccharomyces</taxon>
    </lineage>
</organism>
<dbReference type="Pfam" id="PF13602">
    <property type="entry name" value="ADH_zinc_N_2"/>
    <property type="match status" value="1"/>
</dbReference>
<dbReference type="Gene3D" id="3.90.180.10">
    <property type="entry name" value="Medium-chain alcohol dehydrogenases, catalytic domain"/>
    <property type="match status" value="1"/>
</dbReference>
<dbReference type="PANTHER" id="PTHR11695:SF294">
    <property type="entry name" value="RETICULON-4-INTERACTING PROTEIN 1, MITOCHONDRIAL"/>
    <property type="match status" value="1"/>
</dbReference>
<dbReference type="AlphaFoldDB" id="S9W2I4"/>
<evidence type="ECO:0000313" key="3">
    <source>
        <dbReference type="Proteomes" id="UP000015464"/>
    </source>
</evidence>
<dbReference type="GO" id="GO:0016491">
    <property type="term" value="F:oxidoreductase activity"/>
    <property type="evidence" value="ECO:0007669"/>
    <property type="project" value="InterPro"/>
</dbReference>
<dbReference type="Proteomes" id="UP000015464">
    <property type="component" value="Unassembled WGS sequence"/>
</dbReference>
<dbReference type="STRING" id="653667.S9W2I4"/>
<dbReference type="InterPro" id="IPR036291">
    <property type="entry name" value="NAD(P)-bd_dom_sf"/>
</dbReference>
<dbReference type="SUPFAM" id="SSF50129">
    <property type="entry name" value="GroES-like"/>
    <property type="match status" value="1"/>
</dbReference>
<dbReference type="EMBL" id="KE546989">
    <property type="protein sequence ID" value="EPY52634.1"/>
    <property type="molecule type" value="Genomic_DNA"/>
</dbReference>
<evidence type="ECO:0000259" key="1">
    <source>
        <dbReference type="SMART" id="SM00829"/>
    </source>
</evidence>
<dbReference type="OMA" id="IMIASME"/>
<dbReference type="RefSeq" id="XP_013022513.1">
    <property type="nucleotide sequence ID" value="XM_013167059.1"/>
</dbReference>
<protein>
    <submittedName>
        <fullName evidence="2">Peptidase</fullName>
    </submittedName>
</protein>
<accession>S9W2I4</accession>
<dbReference type="Gene3D" id="3.40.50.720">
    <property type="entry name" value="NAD(P)-binding Rossmann-like Domain"/>
    <property type="match status" value="1"/>
</dbReference>
<dbReference type="InterPro" id="IPR050700">
    <property type="entry name" value="YIM1/Zinc_Alcohol_DH_Fams"/>
</dbReference>